<sequence length="103" mass="11265">MHAESIADKRDDGLVAVVVQHGFGDPQLLPAKPFHEPVASFVNCLLPCRQVMRAVVFQGDLPFRKGKVRPGGVAPIGIHDDVVEGQARDARPFQRQADPLFRG</sequence>
<gene>
    <name evidence="1" type="ORF">CVV68_11455</name>
</gene>
<dbReference type="Proteomes" id="UP000247832">
    <property type="component" value="Unassembled WGS sequence"/>
</dbReference>
<protein>
    <submittedName>
        <fullName evidence="1">Uncharacterized protein</fullName>
    </submittedName>
</protein>
<reference evidence="1 2" key="1">
    <citation type="submission" date="2018-05" db="EMBL/GenBank/DDBJ databases">
        <title>Genetic diversity of glacier-inhabiting Cryobacterium bacteria in China and description of Cryobacterium mengkeensis sp. nov. and Arthrobacter glacialis sp. nov.</title>
        <authorList>
            <person name="Liu Q."/>
            <person name="Xin Y.-H."/>
        </authorList>
    </citation>
    <scope>NUCLEOTIDE SEQUENCE [LARGE SCALE GENOMIC DNA]</scope>
    <source>
        <strain evidence="1 2">LI2</strain>
    </source>
</reference>
<name>A0A2V5L6M4_9MICC</name>
<proteinExistence type="predicted"/>
<accession>A0A2V5L6M4</accession>
<dbReference type="EMBL" id="QJVD01000011">
    <property type="protein sequence ID" value="PYI67029.1"/>
    <property type="molecule type" value="Genomic_DNA"/>
</dbReference>
<comment type="caution">
    <text evidence="1">The sequence shown here is derived from an EMBL/GenBank/DDBJ whole genome shotgun (WGS) entry which is preliminary data.</text>
</comment>
<keyword evidence="2" id="KW-1185">Reference proteome</keyword>
<evidence type="ECO:0000313" key="2">
    <source>
        <dbReference type="Proteomes" id="UP000247832"/>
    </source>
</evidence>
<dbReference type="AlphaFoldDB" id="A0A2V5L6M4"/>
<evidence type="ECO:0000313" key="1">
    <source>
        <dbReference type="EMBL" id="PYI67029.1"/>
    </source>
</evidence>
<organism evidence="1 2">
    <name type="scientific">Arthrobacter livingstonensis</name>
    <dbReference type="NCBI Taxonomy" id="670078"/>
    <lineage>
        <taxon>Bacteria</taxon>
        <taxon>Bacillati</taxon>
        <taxon>Actinomycetota</taxon>
        <taxon>Actinomycetes</taxon>
        <taxon>Micrococcales</taxon>
        <taxon>Micrococcaceae</taxon>
        <taxon>Arthrobacter</taxon>
    </lineage>
</organism>